<dbReference type="STRING" id="1754192.A0A1Y1XBU4"/>
<proteinExistence type="inferred from homology"/>
<dbReference type="PROSITE" id="PS50941">
    <property type="entry name" value="CHIT_BIND_I_2"/>
    <property type="match status" value="1"/>
</dbReference>
<dbReference type="Gene3D" id="3.40.50.200">
    <property type="entry name" value="Peptidase S8/S53 domain"/>
    <property type="match status" value="1"/>
</dbReference>
<organism evidence="10 11">
    <name type="scientific">Anaeromyces robustus</name>
    <dbReference type="NCBI Taxonomy" id="1754192"/>
    <lineage>
        <taxon>Eukaryota</taxon>
        <taxon>Fungi</taxon>
        <taxon>Fungi incertae sedis</taxon>
        <taxon>Chytridiomycota</taxon>
        <taxon>Chytridiomycota incertae sedis</taxon>
        <taxon>Neocallimastigomycetes</taxon>
        <taxon>Neocallimastigales</taxon>
        <taxon>Neocallimastigaceae</taxon>
        <taxon>Anaeromyces</taxon>
    </lineage>
</organism>
<dbReference type="SUPFAM" id="SSF52743">
    <property type="entry name" value="Subtilisin-like"/>
    <property type="match status" value="1"/>
</dbReference>
<keyword evidence="5 7" id="KW-0720">Serine protease</keyword>
<dbReference type="InterPro" id="IPR001002">
    <property type="entry name" value="Chitin-bd_1"/>
</dbReference>
<dbReference type="InterPro" id="IPR036852">
    <property type="entry name" value="Peptidase_S8/S53_dom_sf"/>
</dbReference>
<evidence type="ECO:0000256" key="5">
    <source>
        <dbReference type="ARBA" id="ARBA00022825"/>
    </source>
</evidence>
<feature type="active site" description="Charge relay system" evidence="7">
    <location>
        <position position="235"/>
    </location>
</feature>
<dbReference type="GO" id="GO:0006508">
    <property type="term" value="P:proteolysis"/>
    <property type="evidence" value="ECO:0007669"/>
    <property type="project" value="UniProtKB-KW"/>
</dbReference>
<evidence type="ECO:0000256" key="3">
    <source>
        <dbReference type="ARBA" id="ARBA00022670"/>
    </source>
</evidence>
<dbReference type="Gene3D" id="3.30.60.10">
    <property type="entry name" value="Endochitinase-like"/>
    <property type="match status" value="1"/>
</dbReference>
<dbReference type="PANTHER" id="PTHR43806:SF11">
    <property type="entry name" value="CEREVISIN-RELATED"/>
    <property type="match status" value="1"/>
</dbReference>
<dbReference type="InterPro" id="IPR050131">
    <property type="entry name" value="Peptidase_S8_subtilisin-like"/>
</dbReference>
<dbReference type="InterPro" id="IPR015500">
    <property type="entry name" value="Peptidase_S8_subtilisin-rel"/>
</dbReference>
<comment type="similarity">
    <text evidence="1 7">Belongs to the peptidase S8 family.</text>
</comment>
<dbReference type="PROSITE" id="PS00138">
    <property type="entry name" value="SUBTILASE_SER"/>
    <property type="match status" value="1"/>
</dbReference>
<dbReference type="InterPro" id="IPR036861">
    <property type="entry name" value="Endochitinase-like_sf"/>
</dbReference>
<keyword evidence="4 7" id="KW-0378">Hydrolase</keyword>
<dbReference type="OrthoDB" id="1896086at2759"/>
<dbReference type="EMBL" id="MCFG01000077">
    <property type="protein sequence ID" value="ORX83218.1"/>
    <property type="molecule type" value="Genomic_DNA"/>
</dbReference>
<evidence type="ECO:0000256" key="7">
    <source>
        <dbReference type="PROSITE-ProRule" id="PRU01240"/>
    </source>
</evidence>
<dbReference type="Proteomes" id="UP000193944">
    <property type="component" value="Unassembled WGS sequence"/>
</dbReference>
<feature type="disulfide bond" evidence="6">
    <location>
        <begin position="532"/>
        <end position="547"/>
    </location>
</feature>
<evidence type="ECO:0000313" key="11">
    <source>
        <dbReference type="Proteomes" id="UP000193944"/>
    </source>
</evidence>
<feature type="disulfide bond" evidence="6">
    <location>
        <begin position="541"/>
        <end position="553"/>
    </location>
</feature>
<evidence type="ECO:0000256" key="1">
    <source>
        <dbReference type="ARBA" id="ARBA00011073"/>
    </source>
</evidence>
<dbReference type="GO" id="GO:0008061">
    <property type="term" value="F:chitin binding"/>
    <property type="evidence" value="ECO:0007669"/>
    <property type="project" value="UniProtKB-UniRule"/>
</dbReference>
<evidence type="ECO:0000259" key="9">
    <source>
        <dbReference type="PROSITE" id="PS50941"/>
    </source>
</evidence>
<name>A0A1Y1XBU4_9FUNG</name>
<dbReference type="PROSITE" id="PS51892">
    <property type="entry name" value="SUBTILASE"/>
    <property type="match status" value="1"/>
</dbReference>
<evidence type="ECO:0000256" key="8">
    <source>
        <dbReference type="SAM" id="SignalP"/>
    </source>
</evidence>
<dbReference type="InterPro" id="IPR023828">
    <property type="entry name" value="Peptidase_S8_Ser-AS"/>
</dbReference>
<feature type="signal peptide" evidence="8">
    <location>
        <begin position="1"/>
        <end position="23"/>
    </location>
</feature>
<keyword evidence="2 6" id="KW-0147">Chitin-binding</keyword>
<dbReference type="GO" id="GO:0005615">
    <property type="term" value="C:extracellular space"/>
    <property type="evidence" value="ECO:0007669"/>
    <property type="project" value="TreeGrafter"/>
</dbReference>
<sequence length="577" mass="64857">MKSFISIFLLSIIITLFSNAVHAINLNLIKEHVKRSNIDEKELQEVEEILNKDNYYLVFVNHTLVATADEQGHNKRHEENREEFVDSLMDEIHNLIVGNVDTYKEPEVVEELINKENLQRRDGNSDSKTVSFISELNEITVIAAFLSRDLIDPVKDMSGVYDCVPNLGFDFHFHYDTKDILKETNWSGVETKAHADSHLSLISQGKFNENLVSKYDNTYYYSSKAGKGIDIFLLDSSFNFMHSEFSNTDERTVKCIAAMDGNGNFTTIESDKYCAPPYRYEHGSMVADVVGGIRHGVAPKANIYGVAVELYQAYKDVLTALDFIDKNYLKENKAVFSFSFGIYYGPTLFQLCYSFLDYFQSLISKISQKGAVFVASAGNDSYKFGNYIPPLFPCNFDHVICVGATDNPITYETTEITSDNYNLSNFTNSGDMVDIYAPGYFKVSMQSLEYENYEDFVVYGTSGSAPLVAGVAATIMSEHPNEFYNSDKMLAYLKEIGIKDALKDISKGHPSNVFLNNGKHVVYSEDDIYYGCGINAGFNKCQNNLCCSAEGYCSNDADSCQNDLGCQPEYGLCHHHA</sequence>
<dbReference type="PRINTS" id="PR00723">
    <property type="entry name" value="SUBTILISIN"/>
</dbReference>
<comment type="caution">
    <text evidence="10">The sequence shown here is derived from an EMBL/GenBank/DDBJ whole genome shotgun (WGS) entry which is preliminary data.</text>
</comment>
<reference evidence="10 11" key="2">
    <citation type="submission" date="2016-08" db="EMBL/GenBank/DDBJ databases">
        <title>Pervasive Adenine N6-methylation of Active Genes in Fungi.</title>
        <authorList>
            <consortium name="DOE Joint Genome Institute"/>
            <person name="Mondo S.J."/>
            <person name="Dannebaum R.O."/>
            <person name="Kuo R.C."/>
            <person name="Labutti K."/>
            <person name="Haridas S."/>
            <person name="Kuo A."/>
            <person name="Salamov A."/>
            <person name="Ahrendt S.R."/>
            <person name="Lipzen A."/>
            <person name="Sullivan W."/>
            <person name="Andreopoulos W.B."/>
            <person name="Clum A."/>
            <person name="Lindquist E."/>
            <person name="Daum C."/>
            <person name="Ramamoorthy G.K."/>
            <person name="Gryganskyi A."/>
            <person name="Culley D."/>
            <person name="Magnuson J.K."/>
            <person name="James T.Y."/>
            <person name="O'Malley M.A."/>
            <person name="Stajich J.E."/>
            <person name="Spatafora J.W."/>
            <person name="Visel A."/>
            <person name="Grigoriev I.V."/>
        </authorList>
    </citation>
    <scope>NUCLEOTIDE SEQUENCE [LARGE SCALE GENOMIC DNA]</scope>
    <source>
        <strain evidence="10 11">S4</strain>
    </source>
</reference>
<feature type="chain" id="PRO_5013141454" evidence="8">
    <location>
        <begin position="24"/>
        <end position="577"/>
    </location>
</feature>
<evidence type="ECO:0000256" key="6">
    <source>
        <dbReference type="PROSITE-ProRule" id="PRU00261"/>
    </source>
</evidence>
<keyword evidence="3 7" id="KW-0645">Protease</keyword>
<comment type="caution">
    <text evidence="6">Lacks conserved residue(s) required for the propagation of feature annotation.</text>
</comment>
<gene>
    <name evidence="10" type="ORF">BCR32DRAFT_292121</name>
</gene>
<reference evidence="10 11" key="1">
    <citation type="submission" date="2016-08" db="EMBL/GenBank/DDBJ databases">
        <title>A Parts List for Fungal Cellulosomes Revealed by Comparative Genomics.</title>
        <authorList>
            <consortium name="DOE Joint Genome Institute"/>
            <person name="Haitjema C.H."/>
            <person name="Gilmore S.P."/>
            <person name="Henske J.K."/>
            <person name="Solomon K.V."/>
            <person name="De Groot R."/>
            <person name="Kuo A."/>
            <person name="Mondo S.J."/>
            <person name="Salamov A.A."/>
            <person name="Labutti K."/>
            <person name="Zhao Z."/>
            <person name="Chiniquy J."/>
            <person name="Barry K."/>
            <person name="Brewer H.M."/>
            <person name="Purvine S.O."/>
            <person name="Wright A.T."/>
            <person name="Boxma B."/>
            <person name="Van Alen T."/>
            <person name="Hackstein J.H."/>
            <person name="Baker S.E."/>
            <person name="Grigoriev I.V."/>
            <person name="O'Malley M.A."/>
        </authorList>
    </citation>
    <scope>NUCLEOTIDE SEQUENCE [LARGE SCALE GENOMIC DNA]</scope>
    <source>
        <strain evidence="10 11">S4</strain>
    </source>
</reference>
<dbReference type="PANTHER" id="PTHR43806">
    <property type="entry name" value="PEPTIDASE S8"/>
    <property type="match status" value="1"/>
</dbReference>
<evidence type="ECO:0000256" key="2">
    <source>
        <dbReference type="ARBA" id="ARBA00022669"/>
    </source>
</evidence>
<protein>
    <submittedName>
        <fullName evidence="10">Subtilisin-like protein</fullName>
    </submittedName>
</protein>
<evidence type="ECO:0000256" key="4">
    <source>
        <dbReference type="ARBA" id="ARBA00022801"/>
    </source>
</evidence>
<dbReference type="SUPFAM" id="SSF57016">
    <property type="entry name" value="Plant lectins/antimicrobial peptides"/>
    <property type="match status" value="1"/>
</dbReference>
<feature type="domain" description="Chitin-binding type-1" evidence="9">
    <location>
        <begin position="529"/>
        <end position="575"/>
    </location>
</feature>
<feature type="disulfide bond" evidence="6">
    <location>
        <begin position="546"/>
        <end position="560"/>
    </location>
</feature>
<evidence type="ECO:0000313" key="10">
    <source>
        <dbReference type="EMBL" id="ORX83218.1"/>
    </source>
</evidence>
<keyword evidence="6" id="KW-1015">Disulfide bond</keyword>
<dbReference type="Pfam" id="PF00082">
    <property type="entry name" value="Peptidase_S8"/>
    <property type="match status" value="1"/>
</dbReference>
<dbReference type="InterPro" id="IPR000209">
    <property type="entry name" value="Peptidase_S8/S53_dom"/>
</dbReference>
<keyword evidence="8" id="KW-0732">Signal</keyword>
<dbReference type="CDD" id="cd00035">
    <property type="entry name" value="ChtBD1"/>
    <property type="match status" value="1"/>
</dbReference>
<accession>A0A1Y1XBU4</accession>
<keyword evidence="11" id="KW-1185">Reference proteome</keyword>
<feature type="active site" description="Charge relay system" evidence="7">
    <location>
        <position position="282"/>
    </location>
</feature>
<dbReference type="GO" id="GO:0004252">
    <property type="term" value="F:serine-type endopeptidase activity"/>
    <property type="evidence" value="ECO:0007669"/>
    <property type="project" value="UniProtKB-UniRule"/>
</dbReference>
<feature type="active site" description="Charge relay system" evidence="7">
    <location>
        <position position="462"/>
    </location>
</feature>
<dbReference type="AlphaFoldDB" id="A0A1Y1XBU4"/>